<feature type="compositionally biased region" description="Basic and acidic residues" evidence="1">
    <location>
        <begin position="71"/>
        <end position="81"/>
    </location>
</feature>
<proteinExistence type="predicted"/>
<dbReference type="Proteomes" id="UP001430953">
    <property type="component" value="Unassembled WGS sequence"/>
</dbReference>
<sequence length="93" mass="10593">MAGVKSPRVRMYERSNGVKRVPGGKTWFVTSLSVVCTAAKSFGLYRNCNVIVNNSSDSTDVQRRLRKGRVKEKDRERERERRHGRAAPSLRDA</sequence>
<feature type="region of interest" description="Disordered" evidence="1">
    <location>
        <begin position="56"/>
        <end position="93"/>
    </location>
</feature>
<dbReference type="EMBL" id="JADYXP020000001">
    <property type="protein sequence ID" value="KAL0133887.1"/>
    <property type="molecule type" value="Genomic_DNA"/>
</dbReference>
<accession>A0AAW2H3E0</accession>
<gene>
    <name evidence="2" type="ORF">PUN28_001080</name>
</gene>
<keyword evidence="3" id="KW-1185">Reference proteome</keyword>
<protein>
    <submittedName>
        <fullName evidence="2">Uncharacterized protein</fullName>
    </submittedName>
</protein>
<evidence type="ECO:0000256" key="1">
    <source>
        <dbReference type="SAM" id="MobiDB-lite"/>
    </source>
</evidence>
<evidence type="ECO:0000313" key="2">
    <source>
        <dbReference type="EMBL" id="KAL0133887.1"/>
    </source>
</evidence>
<dbReference type="AlphaFoldDB" id="A0AAW2H3E0"/>
<evidence type="ECO:0000313" key="3">
    <source>
        <dbReference type="Proteomes" id="UP001430953"/>
    </source>
</evidence>
<comment type="caution">
    <text evidence="2">The sequence shown here is derived from an EMBL/GenBank/DDBJ whole genome shotgun (WGS) entry which is preliminary data.</text>
</comment>
<organism evidence="2 3">
    <name type="scientific">Cardiocondyla obscurior</name>
    <dbReference type="NCBI Taxonomy" id="286306"/>
    <lineage>
        <taxon>Eukaryota</taxon>
        <taxon>Metazoa</taxon>
        <taxon>Ecdysozoa</taxon>
        <taxon>Arthropoda</taxon>
        <taxon>Hexapoda</taxon>
        <taxon>Insecta</taxon>
        <taxon>Pterygota</taxon>
        <taxon>Neoptera</taxon>
        <taxon>Endopterygota</taxon>
        <taxon>Hymenoptera</taxon>
        <taxon>Apocrita</taxon>
        <taxon>Aculeata</taxon>
        <taxon>Formicoidea</taxon>
        <taxon>Formicidae</taxon>
        <taxon>Myrmicinae</taxon>
        <taxon>Cardiocondyla</taxon>
    </lineage>
</organism>
<reference evidence="2 3" key="1">
    <citation type="submission" date="2023-03" db="EMBL/GenBank/DDBJ databases">
        <title>High recombination rates correlate with genetic variation in Cardiocondyla obscurior ants.</title>
        <authorList>
            <person name="Errbii M."/>
        </authorList>
    </citation>
    <scope>NUCLEOTIDE SEQUENCE [LARGE SCALE GENOMIC DNA]</scope>
    <source>
        <strain evidence="2">Alpha-2009</strain>
        <tissue evidence="2">Whole body</tissue>
    </source>
</reference>
<name>A0AAW2H3E0_9HYME</name>